<gene>
    <name evidence="3" type="ORF">D9E49_18035</name>
    <name evidence="4" type="ORF">DNX30_16125</name>
    <name evidence="1" type="ORF">FPS11_16355</name>
    <name evidence="5" type="ORF">G4A38_15170</name>
    <name evidence="2" type="ORF">HL601_20065</name>
    <name evidence="6" type="ORF">SAMEA4370386_00104</name>
</gene>
<evidence type="ECO:0000313" key="5">
    <source>
        <dbReference type="EMBL" id="NYQ39925.1"/>
    </source>
</evidence>
<evidence type="ECO:0000313" key="2">
    <source>
        <dbReference type="EMBL" id="HAJ0997869.1"/>
    </source>
</evidence>
<sequence length="92" mass="10490">MSEKKTTYCQVALSDKANDKLGKFQVKLKEKNIKMSKAEVINTILEQLTMADFDKVISSVGASAKTREKIMRIYENSNMTKEDLETLLSRLK</sequence>
<dbReference type="AlphaFoldDB" id="A0A0J8X0T2"/>
<dbReference type="Proteomes" id="UP000271175">
    <property type="component" value="Unassembled WGS sequence"/>
</dbReference>
<dbReference type="EMBL" id="ROAL01000018">
    <property type="protein sequence ID" value="MIB62266.1"/>
    <property type="molecule type" value="Genomic_DNA"/>
</dbReference>
<name>A0A0J8X0T2_ECOLX</name>
<proteinExistence type="predicted"/>
<geneLocation type="plasmid" evidence="6">
    <name>1</name>
</geneLocation>
<reference evidence="1 8" key="5">
    <citation type="submission" date="2019-07" db="EMBL/GenBank/DDBJ databases">
        <authorList>
            <consortium name="GenomeTrakr network: Whole genome sequencing for foodborne pathogen traceback"/>
        </authorList>
    </citation>
    <scope>NUCLEOTIDE SEQUENCE [LARGE SCALE GENOMIC DNA]</scope>
    <source>
        <strain evidence="1 8">PSU-1859</strain>
    </source>
</reference>
<dbReference type="Proteomes" id="UP000885382">
    <property type="component" value="Unassembled WGS sequence"/>
</dbReference>
<evidence type="ECO:0000313" key="1">
    <source>
        <dbReference type="EMBL" id="EFB3616466.1"/>
    </source>
</evidence>
<reference evidence="4" key="2">
    <citation type="submission" date="2018-06" db="EMBL/GenBank/DDBJ databases">
        <authorList>
            <person name="Ashton P.M."/>
            <person name="Dallman T."/>
            <person name="Nair S."/>
            <person name="De Pinna E."/>
            <person name="Peters T."/>
            <person name="Grant K."/>
        </authorList>
    </citation>
    <scope>NUCLEOTIDE SEQUENCE [LARGE SCALE GENOMIC DNA]</scope>
    <source>
        <strain evidence="4">462023</strain>
    </source>
</reference>
<dbReference type="EMBL" id="LR595878">
    <property type="protein sequence ID" value="VUD39931.1"/>
    <property type="molecule type" value="Genomic_DNA"/>
</dbReference>
<dbReference type="EMBL" id="DABGZR010000028">
    <property type="protein sequence ID" value="HAJ0997869.1"/>
    <property type="molecule type" value="Genomic_DNA"/>
</dbReference>
<evidence type="ECO:0000313" key="6">
    <source>
        <dbReference type="EMBL" id="VUD39931.1"/>
    </source>
</evidence>
<reference evidence="3 7" key="3">
    <citation type="submission" date="2018-10" db="EMBL/GenBank/DDBJ databases">
        <authorList>
            <consortium name="NARMS: The National Antimicrobial Resistance Monitoring System"/>
        </authorList>
    </citation>
    <scope>NUCLEOTIDE SEQUENCE [LARGE SCALE GENOMIC DNA]</scope>
    <source>
        <strain evidence="3 7">CVM N17EC0276</strain>
    </source>
</reference>
<reference evidence="2" key="6">
    <citation type="submission" date="2019-09" db="EMBL/GenBank/DDBJ databases">
        <authorList>
            <consortium name="NCBI Pathogen Detection Project"/>
        </authorList>
    </citation>
    <scope>NUCLEOTIDE SEQUENCE</scope>
    <source>
        <strain evidence="2">EC00605</strain>
    </source>
</reference>
<reference evidence="6" key="4">
    <citation type="submission" date="2019-06" db="EMBL/GenBank/DDBJ databases">
        <authorList>
            <consortium name="Pathogen Informatics"/>
        </authorList>
    </citation>
    <scope>NUCLEOTIDE SEQUENCE [LARGE SCALE GENOMIC DNA]</scope>
    <source>
        <strain evidence="6">VRES-hospital6495207</strain>
        <plasmid evidence="6">1</plasmid>
    </source>
</reference>
<protein>
    <submittedName>
        <fullName evidence="5">Uncharacterized protein</fullName>
    </submittedName>
</protein>
<dbReference type="RefSeq" id="WP_001291060.1">
    <property type="nucleotide sequence ID" value="NZ_AP022089.1"/>
</dbReference>
<evidence type="ECO:0000313" key="4">
    <source>
        <dbReference type="EMBL" id="MJL94263.1"/>
    </source>
</evidence>
<dbReference type="EMBL" id="AASFMQ010000022">
    <property type="protein sequence ID" value="EFB3616466.1"/>
    <property type="molecule type" value="Genomic_DNA"/>
</dbReference>
<organism evidence="5">
    <name type="scientific">Escherichia coli</name>
    <dbReference type="NCBI Taxonomy" id="562"/>
    <lineage>
        <taxon>Bacteria</taxon>
        <taxon>Pseudomonadati</taxon>
        <taxon>Pseudomonadota</taxon>
        <taxon>Gammaproteobacteria</taxon>
        <taxon>Enterobacterales</taxon>
        <taxon>Enterobacteriaceae</taxon>
        <taxon>Escherichia</taxon>
    </lineage>
</organism>
<evidence type="ECO:0000313" key="7">
    <source>
        <dbReference type="Proteomes" id="UP000271175"/>
    </source>
</evidence>
<dbReference type="Proteomes" id="UP000543252">
    <property type="component" value="Unassembled WGS sequence"/>
</dbReference>
<evidence type="ECO:0000313" key="3">
    <source>
        <dbReference type="EMBL" id="MIB62266.1"/>
    </source>
</evidence>
<dbReference type="EMBL" id="RTJF01000017">
    <property type="protein sequence ID" value="MJL94263.1"/>
    <property type="molecule type" value="Genomic_DNA"/>
</dbReference>
<dbReference type="EMBL" id="JABUPJ010000018">
    <property type="protein sequence ID" value="NYQ39925.1"/>
    <property type="molecule type" value="Genomic_DNA"/>
</dbReference>
<reference evidence="2" key="1">
    <citation type="journal article" date="2018" name="Genome Biol.">
        <title>SKESA: strategic k-mer extension for scrupulous assemblies.</title>
        <authorList>
            <person name="Souvorov A."/>
            <person name="Agarwala R."/>
            <person name="Lipman D.J."/>
        </authorList>
    </citation>
    <scope>NUCLEOTIDE SEQUENCE [LARGE SCALE GENOMIC DNA]</scope>
    <source>
        <strain evidence="2">EC00605</strain>
    </source>
</reference>
<keyword evidence="6" id="KW-0614">Plasmid</keyword>
<accession>A0A0J8X0T2</accession>
<dbReference type="Proteomes" id="UP000540485">
    <property type="component" value="Unassembled WGS sequence"/>
</dbReference>
<evidence type="ECO:0000313" key="8">
    <source>
        <dbReference type="Proteomes" id="UP000543252"/>
    </source>
</evidence>
<reference evidence="5" key="7">
    <citation type="journal article" date="2020" name="J. Appl. Microbiol.">
        <title>Genetic characterization of Shigatoxigenic and enteropathogenic Escherichia coli O80:H2 from diarrheic and septicemic calves and relatedness to human Shigatoxigenic E. coli O80:H2.</title>
        <authorList>
            <person name="Habets A."/>
            <person name="Crombe F."/>
            <person name="Nakamura K."/>
            <person name="Guerin V."/>
            <person name="De Rauw K."/>
            <person name="Pierard D."/>
            <person name="Saulmont M."/>
            <person name="Hayashi T."/>
            <person name="Mainil J.G."/>
            <person name="Thiry D."/>
        </authorList>
    </citation>
    <scope>NUCLEOTIDE SEQUENCE [LARGE SCALE GENOMIC DNA]</scope>
    <source>
        <strain evidence="5">EH3306</strain>
    </source>
</reference>